<keyword evidence="1" id="KW-1133">Transmembrane helix</keyword>
<reference evidence="2" key="1">
    <citation type="submission" date="2022-01" db="EMBL/GenBank/DDBJ databases">
        <authorList>
            <person name="King R."/>
        </authorList>
    </citation>
    <scope>NUCLEOTIDE SEQUENCE</scope>
</reference>
<evidence type="ECO:0000256" key="1">
    <source>
        <dbReference type="SAM" id="Phobius"/>
    </source>
</evidence>
<dbReference type="EMBL" id="OV725077">
    <property type="protein sequence ID" value="CAH1389472.1"/>
    <property type="molecule type" value="Genomic_DNA"/>
</dbReference>
<name>A0A9P0E6U3_NEZVI</name>
<sequence>MAPFRNSLGCCGRKDARSLHSNCTAWLSYITLLLPSQSISCLCLLLALVAFAFAAPAEDRQKRSYYYAAAYPYYSYYSAAPLAYASNYVGVPGFASRYSYYSAPLVYVR</sequence>
<protein>
    <submittedName>
        <fullName evidence="2">Uncharacterized protein</fullName>
    </submittedName>
</protein>
<dbReference type="Proteomes" id="UP001152798">
    <property type="component" value="Chromosome 1"/>
</dbReference>
<keyword evidence="3" id="KW-1185">Reference proteome</keyword>
<proteinExistence type="predicted"/>
<keyword evidence="1" id="KW-0472">Membrane</keyword>
<evidence type="ECO:0000313" key="2">
    <source>
        <dbReference type="EMBL" id="CAH1389472.1"/>
    </source>
</evidence>
<dbReference type="AlphaFoldDB" id="A0A9P0E6U3"/>
<accession>A0A9P0E6U3</accession>
<keyword evidence="1" id="KW-0812">Transmembrane</keyword>
<evidence type="ECO:0000313" key="3">
    <source>
        <dbReference type="Proteomes" id="UP001152798"/>
    </source>
</evidence>
<gene>
    <name evidence="2" type="ORF">NEZAVI_LOCUS876</name>
</gene>
<feature type="transmembrane region" description="Helical" evidence="1">
    <location>
        <begin position="26"/>
        <end position="54"/>
    </location>
</feature>
<organism evidence="2 3">
    <name type="scientific">Nezara viridula</name>
    <name type="common">Southern green stink bug</name>
    <name type="synonym">Cimex viridulus</name>
    <dbReference type="NCBI Taxonomy" id="85310"/>
    <lineage>
        <taxon>Eukaryota</taxon>
        <taxon>Metazoa</taxon>
        <taxon>Ecdysozoa</taxon>
        <taxon>Arthropoda</taxon>
        <taxon>Hexapoda</taxon>
        <taxon>Insecta</taxon>
        <taxon>Pterygota</taxon>
        <taxon>Neoptera</taxon>
        <taxon>Paraneoptera</taxon>
        <taxon>Hemiptera</taxon>
        <taxon>Heteroptera</taxon>
        <taxon>Panheteroptera</taxon>
        <taxon>Pentatomomorpha</taxon>
        <taxon>Pentatomoidea</taxon>
        <taxon>Pentatomidae</taxon>
        <taxon>Pentatominae</taxon>
        <taxon>Nezara</taxon>
    </lineage>
</organism>